<evidence type="ECO:0000259" key="5">
    <source>
        <dbReference type="PROSITE" id="PS50977"/>
    </source>
</evidence>
<comment type="caution">
    <text evidence="6">The sequence shown here is derived from an EMBL/GenBank/DDBJ whole genome shotgun (WGS) entry which is preliminary data.</text>
</comment>
<keyword evidence="2 4" id="KW-0238">DNA-binding</keyword>
<feature type="domain" description="HTH tetR-type" evidence="5">
    <location>
        <begin position="22"/>
        <end position="82"/>
    </location>
</feature>
<sequence>MSTEPSTSPGPARGATAAVRRRLREAEIISATRALFDERGVRDAQIEDIARAVGINRAIIYRHFTGKEELFSLTLVQYLDELRGALQAAADSVEEPRLALERLTEAFVDYGLAHPAFVDCAQSIMRRPGGDLLEEVSESAMFRLGQAISGCLSVLTRTIEAGVASGDFHVDDPGLLANMLYASGLGTLQLGRVAMLVSEQAPGVPRISRVSAEQVRDHMVATALAMVARPRD</sequence>
<dbReference type="Pfam" id="PF00440">
    <property type="entry name" value="TetR_N"/>
    <property type="match status" value="1"/>
</dbReference>
<evidence type="ECO:0000256" key="3">
    <source>
        <dbReference type="ARBA" id="ARBA00023163"/>
    </source>
</evidence>
<evidence type="ECO:0000256" key="2">
    <source>
        <dbReference type="ARBA" id="ARBA00023125"/>
    </source>
</evidence>
<dbReference type="InterPro" id="IPR050109">
    <property type="entry name" value="HTH-type_TetR-like_transc_reg"/>
</dbReference>
<dbReference type="SUPFAM" id="SSF46689">
    <property type="entry name" value="Homeodomain-like"/>
    <property type="match status" value="1"/>
</dbReference>
<dbReference type="SUPFAM" id="SSF48498">
    <property type="entry name" value="Tetracyclin repressor-like, C-terminal domain"/>
    <property type="match status" value="1"/>
</dbReference>
<dbReference type="EMBL" id="JBHLXH010000001">
    <property type="protein sequence ID" value="MFC0221065.1"/>
    <property type="molecule type" value="Genomic_DNA"/>
</dbReference>
<dbReference type="PANTHER" id="PTHR30055">
    <property type="entry name" value="HTH-TYPE TRANSCRIPTIONAL REGULATOR RUTR"/>
    <property type="match status" value="1"/>
</dbReference>
<organism evidence="6 7">
    <name type="scientific">Nocardioides zeicaulis</name>
    <dbReference type="NCBI Taxonomy" id="1776857"/>
    <lineage>
        <taxon>Bacteria</taxon>
        <taxon>Bacillati</taxon>
        <taxon>Actinomycetota</taxon>
        <taxon>Actinomycetes</taxon>
        <taxon>Propionibacteriales</taxon>
        <taxon>Nocardioidaceae</taxon>
        <taxon>Nocardioides</taxon>
    </lineage>
</organism>
<evidence type="ECO:0000256" key="1">
    <source>
        <dbReference type="ARBA" id="ARBA00023015"/>
    </source>
</evidence>
<accession>A0ABV6DWG0</accession>
<dbReference type="Gene3D" id="1.10.10.60">
    <property type="entry name" value="Homeodomain-like"/>
    <property type="match status" value="1"/>
</dbReference>
<dbReference type="Gene3D" id="1.10.357.10">
    <property type="entry name" value="Tetracycline Repressor, domain 2"/>
    <property type="match status" value="1"/>
</dbReference>
<keyword evidence="7" id="KW-1185">Reference proteome</keyword>
<name>A0ABV6DWG0_9ACTN</name>
<protein>
    <submittedName>
        <fullName evidence="6">TetR/AcrR family transcriptional regulator</fullName>
    </submittedName>
</protein>
<evidence type="ECO:0000313" key="7">
    <source>
        <dbReference type="Proteomes" id="UP001589698"/>
    </source>
</evidence>
<dbReference type="RefSeq" id="WP_378516774.1">
    <property type="nucleotide sequence ID" value="NZ_CBCSDI010000003.1"/>
</dbReference>
<gene>
    <name evidence="6" type="ORF">ACFFJG_01125</name>
</gene>
<feature type="DNA-binding region" description="H-T-H motif" evidence="4">
    <location>
        <begin position="45"/>
        <end position="64"/>
    </location>
</feature>
<dbReference type="PROSITE" id="PS50977">
    <property type="entry name" value="HTH_TETR_2"/>
    <property type="match status" value="1"/>
</dbReference>
<reference evidence="6 7" key="1">
    <citation type="submission" date="2024-09" db="EMBL/GenBank/DDBJ databases">
        <authorList>
            <person name="Sun Q."/>
            <person name="Mori K."/>
        </authorList>
    </citation>
    <scope>NUCLEOTIDE SEQUENCE [LARGE SCALE GENOMIC DNA]</scope>
    <source>
        <strain evidence="6 7">CCM 8654</strain>
    </source>
</reference>
<keyword evidence="1" id="KW-0805">Transcription regulation</keyword>
<dbReference type="PANTHER" id="PTHR30055:SF234">
    <property type="entry name" value="HTH-TYPE TRANSCRIPTIONAL REGULATOR BETI"/>
    <property type="match status" value="1"/>
</dbReference>
<dbReference type="InterPro" id="IPR036271">
    <property type="entry name" value="Tet_transcr_reg_TetR-rel_C_sf"/>
</dbReference>
<dbReference type="PRINTS" id="PR00455">
    <property type="entry name" value="HTHTETR"/>
</dbReference>
<dbReference type="InterPro" id="IPR009057">
    <property type="entry name" value="Homeodomain-like_sf"/>
</dbReference>
<keyword evidence="3" id="KW-0804">Transcription</keyword>
<dbReference type="InterPro" id="IPR001647">
    <property type="entry name" value="HTH_TetR"/>
</dbReference>
<evidence type="ECO:0000256" key="4">
    <source>
        <dbReference type="PROSITE-ProRule" id="PRU00335"/>
    </source>
</evidence>
<proteinExistence type="predicted"/>
<dbReference type="Proteomes" id="UP001589698">
    <property type="component" value="Unassembled WGS sequence"/>
</dbReference>
<evidence type="ECO:0000313" key="6">
    <source>
        <dbReference type="EMBL" id="MFC0221065.1"/>
    </source>
</evidence>